<dbReference type="Gene3D" id="3.30.750.24">
    <property type="entry name" value="STAS domain"/>
    <property type="match status" value="1"/>
</dbReference>
<sequence>MTITTWKTGETGVVDDDGAGDGDVTVVRVSGELDIRAAPELRGVLRGLLRHDGDAGAPRVVVDLREVTFMDSTALGVLVQAYKTARAHRRTFALVSTSPRVAALFRVTAMQHVMPLHPDVPTALGRTAPARAG</sequence>
<dbReference type="EMBL" id="QGDQ01000032">
    <property type="protein sequence ID" value="PWJ48175.1"/>
    <property type="molecule type" value="Genomic_DNA"/>
</dbReference>
<name>A0A315ZRM0_9ACTN</name>
<gene>
    <name evidence="4" type="ORF">BXY45_13255</name>
</gene>
<evidence type="ECO:0000256" key="1">
    <source>
        <dbReference type="ARBA" id="ARBA00009013"/>
    </source>
</evidence>
<accession>A0A315ZRM0</accession>
<dbReference type="RefSeq" id="WP_109776157.1">
    <property type="nucleotide sequence ID" value="NZ_QGDQ01000032.1"/>
</dbReference>
<feature type="domain" description="STAS" evidence="3">
    <location>
        <begin position="23"/>
        <end position="127"/>
    </location>
</feature>
<evidence type="ECO:0000313" key="4">
    <source>
        <dbReference type="EMBL" id="PWJ48175.1"/>
    </source>
</evidence>
<reference evidence="4 5" key="1">
    <citation type="submission" date="2018-03" db="EMBL/GenBank/DDBJ databases">
        <title>Genomic Encyclopedia of Archaeal and Bacterial Type Strains, Phase II (KMG-II): from individual species to whole genera.</title>
        <authorList>
            <person name="Goeker M."/>
        </authorList>
    </citation>
    <scope>NUCLEOTIDE SEQUENCE [LARGE SCALE GENOMIC DNA]</scope>
    <source>
        <strain evidence="4 5">DSM 44889</strain>
    </source>
</reference>
<dbReference type="PANTHER" id="PTHR33495:SF2">
    <property type="entry name" value="ANTI-SIGMA FACTOR ANTAGONIST TM_1081-RELATED"/>
    <property type="match status" value="1"/>
</dbReference>
<organism evidence="4 5">
    <name type="scientific">Quadrisphaera granulorum</name>
    <dbReference type="NCBI Taxonomy" id="317664"/>
    <lineage>
        <taxon>Bacteria</taxon>
        <taxon>Bacillati</taxon>
        <taxon>Actinomycetota</taxon>
        <taxon>Actinomycetes</taxon>
        <taxon>Kineosporiales</taxon>
        <taxon>Kineosporiaceae</taxon>
        <taxon>Quadrisphaera</taxon>
    </lineage>
</organism>
<dbReference type="Proteomes" id="UP000245469">
    <property type="component" value="Unassembled WGS sequence"/>
</dbReference>
<dbReference type="CDD" id="cd07043">
    <property type="entry name" value="STAS_anti-anti-sigma_factors"/>
    <property type="match status" value="1"/>
</dbReference>
<dbReference type="SUPFAM" id="SSF52091">
    <property type="entry name" value="SpoIIaa-like"/>
    <property type="match status" value="1"/>
</dbReference>
<dbReference type="OrthoDB" id="4833278at2"/>
<comment type="similarity">
    <text evidence="1 2">Belongs to the anti-sigma-factor antagonist family.</text>
</comment>
<keyword evidence="5" id="KW-1185">Reference proteome</keyword>
<evidence type="ECO:0000259" key="3">
    <source>
        <dbReference type="PROSITE" id="PS50801"/>
    </source>
</evidence>
<dbReference type="InterPro" id="IPR002645">
    <property type="entry name" value="STAS_dom"/>
</dbReference>
<evidence type="ECO:0000313" key="5">
    <source>
        <dbReference type="Proteomes" id="UP000245469"/>
    </source>
</evidence>
<comment type="caution">
    <text evidence="4">The sequence shown here is derived from an EMBL/GenBank/DDBJ whole genome shotgun (WGS) entry which is preliminary data.</text>
</comment>
<proteinExistence type="inferred from homology"/>
<dbReference type="GO" id="GO:0043856">
    <property type="term" value="F:anti-sigma factor antagonist activity"/>
    <property type="evidence" value="ECO:0007669"/>
    <property type="project" value="InterPro"/>
</dbReference>
<protein>
    <recommendedName>
        <fullName evidence="2">Anti-sigma factor antagonist</fullName>
    </recommendedName>
</protein>
<dbReference type="InterPro" id="IPR003658">
    <property type="entry name" value="Anti-sigma_ant"/>
</dbReference>
<evidence type="ECO:0000256" key="2">
    <source>
        <dbReference type="RuleBase" id="RU003749"/>
    </source>
</evidence>
<dbReference type="PROSITE" id="PS50801">
    <property type="entry name" value="STAS"/>
    <property type="match status" value="1"/>
</dbReference>
<dbReference type="PANTHER" id="PTHR33495">
    <property type="entry name" value="ANTI-SIGMA FACTOR ANTAGONIST TM_1081-RELATED-RELATED"/>
    <property type="match status" value="1"/>
</dbReference>
<dbReference type="Pfam" id="PF01740">
    <property type="entry name" value="STAS"/>
    <property type="match status" value="1"/>
</dbReference>
<dbReference type="NCBIfam" id="TIGR00377">
    <property type="entry name" value="ant_ant_sig"/>
    <property type="match status" value="1"/>
</dbReference>
<dbReference type="InterPro" id="IPR036513">
    <property type="entry name" value="STAS_dom_sf"/>
</dbReference>
<dbReference type="AlphaFoldDB" id="A0A315ZRM0"/>